<dbReference type="PANTHER" id="PTHR34582">
    <property type="entry name" value="UPF0702 TRANSMEMBRANE PROTEIN YCAP"/>
    <property type="match status" value="1"/>
</dbReference>
<proteinExistence type="inferred from homology"/>
<feature type="transmembrane region" description="Helical" evidence="7">
    <location>
        <begin position="68"/>
        <end position="90"/>
    </location>
</feature>
<dbReference type="Gene3D" id="3.30.240.20">
    <property type="entry name" value="bsu07140 like domains"/>
    <property type="match status" value="1"/>
</dbReference>
<comment type="similarity">
    <text evidence="2">Belongs to the UPF0702 family.</text>
</comment>
<reference evidence="9 10" key="1">
    <citation type="submission" date="2016-10" db="EMBL/GenBank/DDBJ databases">
        <authorList>
            <person name="de Groot N.N."/>
        </authorList>
    </citation>
    <scope>NUCLEOTIDE SEQUENCE [LARGE SCALE GENOMIC DNA]</scope>
    <source>
        <strain evidence="9 10">DSM 20117</strain>
    </source>
</reference>
<evidence type="ECO:0000256" key="3">
    <source>
        <dbReference type="ARBA" id="ARBA00022475"/>
    </source>
</evidence>
<keyword evidence="6 7" id="KW-0472">Membrane</keyword>
<keyword evidence="3" id="KW-1003">Cell membrane</keyword>
<evidence type="ECO:0000256" key="6">
    <source>
        <dbReference type="ARBA" id="ARBA00023136"/>
    </source>
</evidence>
<dbReference type="OrthoDB" id="3266405at2"/>
<name>A0A1H1AZX2_9MICC</name>
<evidence type="ECO:0000256" key="2">
    <source>
        <dbReference type="ARBA" id="ARBA00006448"/>
    </source>
</evidence>
<evidence type="ECO:0000313" key="10">
    <source>
        <dbReference type="Proteomes" id="UP000181917"/>
    </source>
</evidence>
<evidence type="ECO:0000256" key="4">
    <source>
        <dbReference type="ARBA" id="ARBA00022692"/>
    </source>
</evidence>
<dbReference type="InterPro" id="IPR023090">
    <property type="entry name" value="UPF0702_alpha/beta_dom_sf"/>
</dbReference>
<dbReference type="PANTHER" id="PTHR34582:SF6">
    <property type="entry name" value="UPF0702 TRANSMEMBRANE PROTEIN YCAP"/>
    <property type="match status" value="1"/>
</dbReference>
<organism evidence="9 10">
    <name type="scientific">Crystallibacter crystallopoietes</name>
    <dbReference type="NCBI Taxonomy" id="37928"/>
    <lineage>
        <taxon>Bacteria</taxon>
        <taxon>Bacillati</taxon>
        <taxon>Actinomycetota</taxon>
        <taxon>Actinomycetes</taxon>
        <taxon>Micrococcales</taxon>
        <taxon>Micrococcaceae</taxon>
        <taxon>Crystallibacter</taxon>
    </lineage>
</organism>
<feature type="domain" description="YetF C-terminal" evidence="8">
    <location>
        <begin position="91"/>
        <end position="160"/>
    </location>
</feature>
<dbReference type="EMBL" id="FNKH01000002">
    <property type="protein sequence ID" value="SDQ45265.1"/>
    <property type="molecule type" value="Genomic_DNA"/>
</dbReference>
<protein>
    <recommendedName>
        <fullName evidence="8">YetF C-terminal domain-containing protein</fullName>
    </recommendedName>
</protein>
<feature type="transmembrane region" description="Helical" evidence="7">
    <location>
        <begin position="16"/>
        <end position="34"/>
    </location>
</feature>
<dbReference type="Proteomes" id="UP000181917">
    <property type="component" value="Unassembled WGS sequence"/>
</dbReference>
<accession>A0A1H1AZX2</accession>
<sequence>MDWASILEPSLPVAELVVRGSVLFLGLTFILRLTGQRESGALALTDLLVIVLLAEAVSHAFAPDSTSVTDGLILVVTILAWSVVLDALAYKFPSVRKILKPSKRPLIENGQLNKRLMRREFMSRQEIEAQLRLQGIENLDQVKYAFMEPNGMISAFRKNGGEADPTPQPPAS</sequence>
<evidence type="ECO:0000259" key="8">
    <source>
        <dbReference type="Pfam" id="PF04239"/>
    </source>
</evidence>
<dbReference type="KEGG" id="acry:AC20117_11480"/>
<dbReference type="GO" id="GO:0005886">
    <property type="term" value="C:plasma membrane"/>
    <property type="evidence" value="ECO:0007669"/>
    <property type="project" value="UniProtKB-SubCell"/>
</dbReference>
<keyword evidence="5 7" id="KW-1133">Transmembrane helix</keyword>
<keyword evidence="10" id="KW-1185">Reference proteome</keyword>
<comment type="subcellular location">
    <subcellularLocation>
        <location evidence="1">Cell membrane</location>
        <topology evidence="1">Multi-pass membrane protein</topology>
    </subcellularLocation>
</comment>
<dbReference type="Pfam" id="PF04239">
    <property type="entry name" value="DUF421"/>
    <property type="match status" value="1"/>
</dbReference>
<dbReference type="AlphaFoldDB" id="A0A1H1AZX2"/>
<keyword evidence="4 7" id="KW-0812">Transmembrane</keyword>
<evidence type="ECO:0000256" key="5">
    <source>
        <dbReference type="ARBA" id="ARBA00022989"/>
    </source>
</evidence>
<evidence type="ECO:0000256" key="7">
    <source>
        <dbReference type="SAM" id="Phobius"/>
    </source>
</evidence>
<dbReference type="InterPro" id="IPR007353">
    <property type="entry name" value="DUF421"/>
</dbReference>
<gene>
    <name evidence="9" type="ORF">SAMN04489742_1171</name>
</gene>
<dbReference type="RefSeq" id="WP_074699622.1">
    <property type="nucleotide sequence ID" value="NZ_CP018863.1"/>
</dbReference>
<feature type="transmembrane region" description="Helical" evidence="7">
    <location>
        <begin position="41"/>
        <end position="62"/>
    </location>
</feature>
<evidence type="ECO:0000313" key="9">
    <source>
        <dbReference type="EMBL" id="SDQ45265.1"/>
    </source>
</evidence>
<evidence type="ECO:0000256" key="1">
    <source>
        <dbReference type="ARBA" id="ARBA00004651"/>
    </source>
</evidence>
<dbReference type="STRING" id="37928.SAMN04489742_1171"/>